<dbReference type="InterPro" id="IPR007110">
    <property type="entry name" value="Ig-like_dom"/>
</dbReference>
<dbReference type="InterPro" id="IPR051170">
    <property type="entry name" value="Neural/epithelial_adhesion"/>
</dbReference>
<evidence type="ECO:0000313" key="12">
    <source>
        <dbReference type="Proteomes" id="UP000007801"/>
    </source>
</evidence>
<evidence type="ECO:0000256" key="4">
    <source>
        <dbReference type="ARBA" id="ARBA00022737"/>
    </source>
</evidence>
<dbReference type="OrthoDB" id="10012075at2759"/>
<dbReference type="OMA" id="RIITVHH"/>
<keyword evidence="8" id="KW-0393">Immunoglobulin domain</keyword>
<keyword evidence="12" id="KW-1185">Reference proteome</keyword>
<dbReference type="SMART" id="SM00408">
    <property type="entry name" value="IGc2"/>
    <property type="match status" value="3"/>
</dbReference>
<feature type="signal peptide" evidence="9">
    <location>
        <begin position="1"/>
        <end position="19"/>
    </location>
</feature>
<gene>
    <name evidence="11" type="primary">Dana\GF14345</name>
    <name evidence="11" type="synonym">dana_GLEANR_15107</name>
    <name evidence="11" type="ORF">GF14345</name>
</gene>
<organism evidence="11 12">
    <name type="scientific">Drosophila ananassae</name>
    <name type="common">Fruit fly</name>
    <dbReference type="NCBI Taxonomy" id="7217"/>
    <lineage>
        <taxon>Eukaryota</taxon>
        <taxon>Metazoa</taxon>
        <taxon>Ecdysozoa</taxon>
        <taxon>Arthropoda</taxon>
        <taxon>Hexapoda</taxon>
        <taxon>Insecta</taxon>
        <taxon>Pterygota</taxon>
        <taxon>Neoptera</taxon>
        <taxon>Endopterygota</taxon>
        <taxon>Diptera</taxon>
        <taxon>Brachycera</taxon>
        <taxon>Muscomorpha</taxon>
        <taxon>Ephydroidea</taxon>
        <taxon>Drosophilidae</taxon>
        <taxon>Drosophila</taxon>
        <taxon>Sophophora</taxon>
    </lineage>
</organism>
<dbReference type="Gene3D" id="2.60.40.10">
    <property type="entry name" value="Immunoglobulins"/>
    <property type="match status" value="3"/>
</dbReference>
<feature type="domain" description="Ig-like" evidence="10">
    <location>
        <begin position="229"/>
        <end position="318"/>
    </location>
</feature>
<feature type="chain" id="PRO_5002790943" description="Ig-like domain-containing protein" evidence="9">
    <location>
        <begin position="20"/>
        <end position="374"/>
    </location>
</feature>
<evidence type="ECO:0000313" key="11">
    <source>
        <dbReference type="EMBL" id="EDV31848.1"/>
    </source>
</evidence>
<dbReference type="PROSITE" id="PS50835">
    <property type="entry name" value="IG_LIKE"/>
    <property type="match status" value="3"/>
</dbReference>
<dbReference type="SMART" id="SM00409">
    <property type="entry name" value="IG"/>
    <property type="match status" value="3"/>
</dbReference>
<dbReference type="GO" id="GO:0005886">
    <property type="term" value="C:plasma membrane"/>
    <property type="evidence" value="ECO:0007669"/>
    <property type="project" value="UniProtKB-SubCell"/>
</dbReference>
<dbReference type="InterPro" id="IPR036179">
    <property type="entry name" value="Ig-like_dom_sf"/>
</dbReference>
<dbReference type="CDD" id="cd00096">
    <property type="entry name" value="Ig"/>
    <property type="match status" value="1"/>
</dbReference>
<dbReference type="InterPro" id="IPR013106">
    <property type="entry name" value="Ig_V-set"/>
</dbReference>
<evidence type="ECO:0000256" key="3">
    <source>
        <dbReference type="ARBA" id="ARBA00022729"/>
    </source>
</evidence>
<evidence type="ECO:0000256" key="8">
    <source>
        <dbReference type="ARBA" id="ARBA00023319"/>
    </source>
</evidence>
<dbReference type="FunCoup" id="B3MM88">
    <property type="interactions" value="84"/>
</dbReference>
<dbReference type="FunFam" id="2.60.40.10:FF:000392">
    <property type="entry name" value="CLUMA_CG000981, isoform A"/>
    <property type="match status" value="1"/>
</dbReference>
<dbReference type="PANTHER" id="PTHR12231">
    <property type="entry name" value="CTX-RELATED TYPE I TRANSMEMBRANE PROTEIN"/>
    <property type="match status" value="1"/>
</dbReference>
<dbReference type="CTD" id="33925"/>
<dbReference type="GO" id="GO:0043005">
    <property type="term" value="C:neuron projection"/>
    <property type="evidence" value="ECO:0007669"/>
    <property type="project" value="TreeGrafter"/>
</dbReference>
<keyword evidence="7" id="KW-0325">Glycoprotein</keyword>
<dbReference type="SUPFAM" id="SSF48726">
    <property type="entry name" value="Immunoglobulin"/>
    <property type="match status" value="3"/>
</dbReference>
<keyword evidence="3 9" id="KW-0732">Signal</keyword>
<feature type="domain" description="Ig-like" evidence="10">
    <location>
        <begin position="29"/>
        <end position="114"/>
    </location>
</feature>
<keyword evidence="2" id="KW-1003">Cell membrane</keyword>
<dbReference type="PhylomeDB" id="B3MM88"/>
<dbReference type="Proteomes" id="UP000007801">
    <property type="component" value="Unassembled WGS sequence"/>
</dbReference>
<sequence length="374" mass="42776">MGCSITWLLLLKCIYFSLASFSELNNSDPKFSGPINNSTVPVGRDALLTCVVHDLVSFKVAWLRVDTQTILSIQNHVITKNHRIAISHTEHRIWQLKIRDVQESDRGWYMCQINTDPMKSQMGYLDVVVPPDIVDYQTSQDVVRSTGQNVTLTCSATGVPQPTITWRREETTPLLLTNDDDREIYSVEGQNLTLWQLQRSHMGAYLCIASNGVPPTVSKRVMLVVNFAPTIWTRYDTIYVGVGQKLTLECVSESQPPSVNFWMKDSELLQGGSYESVTVDHVYRIVMRITLRPVTKRDFGEYKCRAKNSMGETDRIITVHHKAKKHGQHSHQTASRENQFIVIEEYIANSARRNHRLLVLWLIFPFFVNKVSSF</sequence>
<dbReference type="Pfam" id="PF13927">
    <property type="entry name" value="Ig_3"/>
    <property type="match status" value="2"/>
</dbReference>
<evidence type="ECO:0000256" key="1">
    <source>
        <dbReference type="ARBA" id="ARBA00004236"/>
    </source>
</evidence>
<dbReference type="InParanoid" id="B3MM88"/>
<feature type="domain" description="Ig-like" evidence="10">
    <location>
        <begin position="131"/>
        <end position="218"/>
    </location>
</feature>
<accession>B3MM88</accession>
<evidence type="ECO:0000256" key="9">
    <source>
        <dbReference type="SAM" id="SignalP"/>
    </source>
</evidence>
<evidence type="ECO:0000256" key="2">
    <source>
        <dbReference type="ARBA" id="ARBA00022475"/>
    </source>
</evidence>
<dbReference type="InterPro" id="IPR013783">
    <property type="entry name" value="Ig-like_fold"/>
</dbReference>
<dbReference type="STRING" id="7217.B3MM88"/>
<dbReference type="FunFam" id="2.60.40.10:FF:000328">
    <property type="entry name" value="CLUMA_CG000981, isoform A"/>
    <property type="match status" value="1"/>
</dbReference>
<evidence type="ECO:0000259" key="10">
    <source>
        <dbReference type="PROSITE" id="PS50835"/>
    </source>
</evidence>
<dbReference type="GeneID" id="6497172"/>
<keyword evidence="5" id="KW-0472">Membrane</keyword>
<dbReference type="InterPro" id="IPR003599">
    <property type="entry name" value="Ig_sub"/>
</dbReference>
<dbReference type="Pfam" id="PF07686">
    <property type="entry name" value="V-set"/>
    <property type="match status" value="1"/>
</dbReference>
<dbReference type="KEGG" id="dan:6497172"/>
<evidence type="ECO:0000256" key="7">
    <source>
        <dbReference type="ARBA" id="ARBA00023180"/>
    </source>
</evidence>
<dbReference type="eggNOG" id="KOG3510">
    <property type="taxonomic scope" value="Eukaryota"/>
</dbReference>
<dbReference type="AlphaFoldDB" id="B3MM88"/>
<dbReference type="HOGENOM" id="CLU_027228_1_0_1"/>
<keyword evidence="4" id="KW-0677">Repeat</keyword>
<dbReference type="EMBL" id="CH902620">
    <property type="protein sequence ID" value="EDV31848.1"/>
    <property type="molecule type" value="Genomic_DNA"/>
</dbReference>
<reference evidence="11 12" key="1">
    <citation type="journal article" date="2007" name="Nature">
        <title>Evolution of genes and genomes on the Drosophila phylogeny.</title>
        <authorList>
            <consortium name="Drosophila 12 Genomes Consortium"/>
            <person name="Clark A.G."/>
            <person name="Eisen M.B."/>
            <person name="Smith D.R."/>
            <person name="Bergman C.M."/>
            <person name="Oliver B."/>
            <person name="Markow T.A."/>
            <person name="Kaufman T.C."/>
            <person name="Kellis M."/>
            <person name="Gelbart W."/>
            <person name="Iyer V.N."/>
            <person name="Pollard D.A."/>
            <person name="Sackton T.B."/>
            <person name="Larracuente A.M."/>
            <person name="Singh N.D."/>
            <person name="Abad J.P."/>
            <person name="Abt D.N."/>
            <person name="Adryan B."/>
            <person name="Aguade M."/>
            <person name="Akashi H."/>
            <person name="Anderson W.W."/>
            <person name="Aquadro C.F."/>
            <person name="Ardell D.H."/>
            <person name="Arguello R."/>
            <person name="Artieri C.G."/>
            <person name="Barbash D.A."/>
            <person name="Barker D."/>
            <person name="Barsanti P."/>
            <person name="Batterham P."/>
            <person name="Batzoglou S."/>
            <person name="Begun D."/>
            <person name="Bhutkar A."/>
            <person name="Blanco E."/>
            <person name="Bosak S.A."/>
            <person name="Bradley R.K."/>
            <person name="Brand A.D."/>
            <person name="Brent M.R."/>
            <person name="Brooks A.N."/>
            <person name="Brown R.H."/>
            <person name="Butlin R.K."/>
            <person name="Caggese C."/>
            <person name="Calvi B.R."/>
            <person name="Bernardo de Carvalho A."/>
            <person name="Caspi A."/>
            <person name="Castrezana S."/>
            <person name="Celniker S.E."/>
            <person name="Chang J.L."/>
            <person name="Chapple C."/>
            <person name="Chatterji S."/>
            <person name="Chinwalla A."/>
            <person name="Civetta A."/>
            <person name="Clifton S.W."/>
            <person name="Comeron J.M."/>
            <person name="Costello J.C."/>
            <person name="Coyne J.A."/>
            <person name="Daub J."/>
            <person name="David R.G."/>
            <person name="Delcher A.L."/>
            <person name="Delehaunty K."/>
            <person name="Do C.B."/>
            <person name="Ebling H."/>
            <person name="Edwards K."/>
            <person name="Eickbush T."/>
            <person name="Evans J.D."/>
            <person name="Filipski A."/>
            <person name="Findeiss S."/>
            <person name="Freyhult E."/>
            <person name="Fulton L."/>
            <person name="Fulton R."/>
            <person name="Garcia A.C."/>
            <person name="Gardiner A."/>
            <person name="Garfield D.A."/>
            <person name="Garvin B.E."/>
            <person name="Gibson G."/>
            <person name="Gilbert D."/>
            <person name="Gnerre S."/>
            <person name="Godfrey J."/>
            <person name="Good R."/>
            <person name="Gotea V."/>
            <person name="Gravely B."/>
            <person name="Greenberg A.J."/>
            <person name="Griffiths-Jones S."/>
            <person name="Gross S."/>
            <person name="Guigo R."/>
            <person name="Gustafson E.A."/>
            <person name="Haerty W."/>
            <person name="Hahn M.W."/>
            <person name="Halligan D.L."/>
            <person name="Halpern A.L."/>
            <person name="Halter G.M."/>
            <person name="Han M.V."/>
            <person name="Heger A."/>
            <person name="Hillier L."/>
            <person name="Hinrichs A.S."/>
            <person name="Holmes I."/>
            <person name="Hoskins R.A."/>
            <person name="Hubisz M.J."/>
            <person name="Hultmark D."/>
            <person name="Huntley M.A."/>
            <person name="Jaffe D.B."/>
            <person name="Jagadeeshan S."/>
            <person name="Jeck W.R."/>
            <person name="Johnson J."/>
            <person name="Jones C.D."/>
            <person name="Jordan W.C."/>
            <person name="Karpen G.H."/>
            <person name="Kataoka E."/>
            <person name="Keightley P.D."/>
            <person name="Kheradpour P."/>
            <person name="Kirkness E.F."/>
            <person name="Koerich L.B."/>
            <person name="Kristiansen K."/>
            <person name="Kudrna D."/>
            <person name="Kulathinal R.J."/>
            <person name="Kumar S."/>
            <person name="Kwok R."/>
            <person name="Lander E."/>
            <person name="Langley C.H."/>
            <person name="Lapoint R."/>
            <person name="Lazzaro B.P."/>
            <person name="Lee S.J."/>
            <person name="Levesque L."/>
            <person name="Li R."/>
            <person name="Lin C.F."/>
            <person name="Lin M.F."/>
            <person name="Lindblad-Toh K."/>
            <person name="Llopart A."/>
            <person name="Long M."/>
            <person name="Low L."/>
            <person name="Lozovsky E."/>
            <person name="Lu J."/>
            <person name="Luo M."/>
            <person name="Machado C.A."/>
            <person name="Makalowski W."/>
            <person name="Marzo M."/>
            <person name="Matsuda M."/>
            <person name="Matzkin L."/>
            <person name="McAllister B."/>
            <person name="McBride C.S."/>
            <person name="McKernan B."/>
            <person name="McKernan K."/>
            <person name="Mendez-Lago M."/>
            <person name="Minx P."/>
            <person name="Mollenhauer M.U."/>
            <person name="Montooth K."/>
            <person name="Mount S.M."/>
            <person name="Mu X."/>
            <person name="Myers E."/>
            <person name="Negre B."/>
            <person name="Newfeld S."/>
            <person name="Nielsen R."/>
            <person name="Noor M.A."/>
            <person name="O'Grady P."/>
            <person name="Pachter L."/>
            <person name="Papaceit M."/>
            <person name="Parisi M.J."/>
            <person name="Parisi M."/>
            <person name="Parts L."/>
            <person name="Pedersen J.S."/>
            <person name="Pesole G."/>
            <person name="Phillippy A.M."/>
            <person name="Ponting C.P."/>
            <person name="Pop M."/>
            <person name="Porcelli D."/>
            <person name="Powell J.R."/>
            <person name="Prohaska S."/>
            <person name="Pruitt K."/>
            <person name="Puig M."/>
            <person name="Quesneville H."/>
            <person name="Ram K.R."/>
            <person name="Rand D."/>
            <person name="Rasmussen M.D."/>
            <person name="Reed L.K."/>
            <person name="Reenan R."/>
            <person name="Reily A."/>
            <person name="Remington K.A."/>
            <person name="Rieger T.T."/>
            <person name="Ritchie M.G."/>
            <person name="Robin C."/>
            <person name="Rogers Y.H."/>
            <person name="Rohde C."/>
            <person name="Rozas J."/>
            <person name="Rubenfield M.J."/>
            <person name="Ruiz A."/>
            <person name="Russo S."/>
            <person name="Salzberg S.L."/>
            <person name="Sanchez-Gracia A."/>
            <person name="Saranga D.J."/>
            <person name="Sato H."/>
            <person name="Schaeffer S.W."/>
            <person name="Schatz M.C."/>
            <person name="Schlenke T."/>
            <person name="Schwartz R."/>
            <person name="Segarra C."/>
            <person name="Singh R.S."/>
            <person name="Sirot L."/>
            <person name="Sirota M."/>
            <person name="Sisneros N.B."/>
            <person name="Smith C.D."/>
            <person name="Smith T.F."/>
            <person name="Spieth J."/>
            <person name="Stage D.E."/>
            <person name="Stark A."/>
            <person name="Stephan W."/>
            <person name="Strausberg R.L."/>
            <person name="Strempel S."/>
            <person name="Sturgill D."/>
            <person name="Sutton G."/>
            <person name="Sutton G.G."/>
            <person name="Tao W."/>
            <person name="Teichmann S."/>
            <person name="Tobari Y.N."/>
            <person name="Tomimura Y."/>
            <person name="Tsolas J.M."/>
            <person name="Valente V.L."/>
            <person name="Venter E."/>
            <person name="Venter J.C."/>
            <person name="Vicario S."/>
            <person name="Vieira F.G."/>
            <person name="Vilella A.J."/>
            <person name="Villasante A."/>
            <person name="Walenz B."/>
            <person name="Wang J."/>
            <person name="Wasserman M."/>
            <person name="Watts T."/>
            <person name="Wilson D."/>
            <person name="Wilson R.K."/>
            <person name="Wing R.A."/>
            <person name="Wolfner M.F."/>
            <person name="Wong A."/>
            <person name="Wong G.K."/>
            <person name="Wu C.I."/>
            <person name="Wu G."/>
            <person name="Yamamoto D."/>
            <person name="Yang H.P."/>
            <person name="Yang S.P."/>
            <person name="Yorke J.A."/>
            <person name="Yoshida K."/>
            <person name="Zdobnov E."/>
            <person name="Zhang P."/>
            <person name="Zhang Y."/>
            <person name="Zimin A.V."/>
            <person name="Baldwin J."/>
            <person name="Abdouelleil A."/>
            <person name="Abdulkadir J."/>
            <person name="Abebe A."/>
            <person name="Abera B."/>
            <person name="Abreu J."/>
            <person name="Acer S.C."/>
            <person name="Aftuck L."/>
            <person name="Alexander A."/>
            <person name="An P."/>
            <person name="Anderson E."/>
            <person name="Anderson S."/>
            <person name="Arachi H."/>
            <person name="Azer M."/>
            <person name="Bachantsang P."/>
            <person name="Barry A."/>
            <person name="Bayul T."/>
            <person name="Berlin A."/>
            <person name="Bessette D."/>
            <person name="Bloom T."/>
            <person name="Blye J."/>
            <person name="Boguslavskiy L."/>
            <person name="Bonnet C."/>
            <person name="Boukhgalter B."/>
            <person name="Bourzgui I."/>
            <person name="Brown A."/>
            <person name="Cahill P."/>
            <person name="Channer S."/>
            <person name="Cheshatsang Y."/>
            <person name="Chuda L."/>
            <person name="Citroen M."/>
            <person name="Collymore A."/>
            <person name="Cooke P."/>
            <person name="Costello M."/>
            <person name="D'Aco K."/>
            <person name="Daza R."/>
            <person name="De Haan G."/>
            <person name="DeGray S."/>
            <person name="DeMaso C."/>
            <person name="Dhargay N."/>
            <person name="Dooley K."/>
            <person name="Dooley E."/>
            <person name="Doricent M."/>
            <person name="Dorje P."/>
            <person name="Dorjee K."/>
            <person name="Dupes A."/>
            <person name="Elong R."/>
            <person name="Falk J."/>
            <person name="Farina A."/>
            <person name="Faro S."/>
            <person name="Ferguson D."/>
            <person name="Fisher S."/>
            <person name="Foley C.D."/>
            <person name="Franke A."/>
            <person name="Friedrich D."/>
            <person name="Gadbois L."/>
            <person name="Gearin G."/>
            <person name="Gearin C.R."/>
            <person name="Giannoukos G."/>
            <person name="Goode T."/>
            <person name="Graham J."/>
            <person name="Grandbois E."/>
            <person name="Grewal S."/>
            <person name="Gyaltsen K."/>
            <person name="Hafez N."/>
            <person name="Hagos B."/>
            <person name="Hall J."/>
            <person name="Henson C."/>
            <person name="Hollinger A."/>
            <person name="Honan T."/>
            <person name="Huard M.D."/>
            <person name="Hughes L."/>
            <person name="Hurhula B."/>
            <person name="Husby M.E."/>
            <person name="Kamat A."/>
            <person name="Kanga B."/>
            <person name="Kashin S."/>
            <person name="Khazanovich D."/>
            <person name="Kisner P."/>
            <person name="Lance K."/>
            <person name="Lara M."/>
            <person name="Lee W."/>
            <person name="Lennon N."/>
            <person name="Letendre F."/>
            <person name="LeVine R."/>
            <person name="Lipovsky A."/>
            <person name="Liu X."/>
            <person name="Liu J."/>
            <person name="Liu S."/>
            <person name="Lokyitsang T."/>
            <person name="Lokyitsang Y."/>
            <person name="Lubonja R."/>
            <person name="Lui A."/>
            <person name="MacDonald P."/>
            <person name="Magnisalis V."/>
            <person name="Maru K."/>
            <person name="Matthews C."/>
            <person name="McCusker W."/>
            <person name="McDonough S."/>
            <person name="Mehta T."/>
            <person name="Meldrim J."/>
            <person name="Meneus L."/>
            <person name="Mihai O."/>
            <person name="Mihalev A."/>
            <person name="Mihova T."/>
            <person name="Mittelman R."/>
            <person name="Mlenga V."/>
            <person name="Montmayeur A."/>
            <person name="Mulrain L."/>
            <person name="Navidi A."/>
            <person name="Naylor J."/>
            <person name="Negash T."/>
            <person name="Nguyen T."/>
            <person name="Nguyen N."/>
            <person name="Nicol R."/>
            <person name="Norbu C."/>
            <person name="Norbu N."/>
            <person name="Novod N."/>
            <person name="O'Neill B."/>
            <person name="Osman S."/>
            <person name="Markiewicz E."/>
            <person name="Oyono O.L."/>
            <person name="Patti C."/>
            <person name="Phunkhang P."/>
            <person name="Pierre F."/>
            <person name="Priest M."/>
            <person name="Raghuraman S."/>
            <person name="Rege F."/>
            <person name="Reyes R."/>
            <person name="Rise C."/>
            <person name="Rogov P."/>
            <person name="Ross K."/>
            <person name="Ryan E."/>
            <person name="Settipalli S."/>
            <person name="Shea T."/>
            <person name="Sherpa N."/>
            <person name="Shi L."/>
            <person name="Shih D."/>
            <person name="Sparrow T."/>
            <person name="Spaulding J."/>
            <person name="Stalker J."/>
            <person name="Stange-Thomann N."/>
            <person name="Stavropoulos S."/>
            <person name="Stone C."/>
            <person name="Strader C."/>
            <person name="Tesfaye S."/>
            <person name="Thomson T."/>
            <person name="Thoulutsang Y."/>
            <person name="Thoulutsang D."/>
            <person name="Topham K."/>
            <person name="Topping I."/>
            <person name="Tsamla T."/>
            <person name="Vassiliev H."/>
            <person name="Vo A."/>
            <person name="Wangchuk T."/>
            <person name="Wangdi T."/>
            <person name="Weiand M."/>
            <person name="Wilkinson J."/>
            <person name="Wilson A."/>
            <person name="Yadav S."/>
            <person name="Young G."/>
            <person name="Yu Q."/>
            <person name="Zembek L."/>
            <person name="Zhong D."/>
            <person name="Zimmer A."/>
            <person name="Zwirko Z."/>
            <person name="Jaffe D.B."/>
            <person name="Alvarez P."/>
            <person name="Brockman W."/>
            <person name="Butler J."/>
            <person name="Chin C."/>
            <person name="Gnerre S."/>
            <person name="Grabherr M."/>
            <person name="Kleber M."/>
            <person name="Mauceli E."/>
            <person name="MacCallum I."/>
        </authorList>
    </citation>
    <scope>NUCLEOTIDE SEQUENCE [LARGE SCALE GENOMIC DNA]</scope>
    <source>
        <strain evidence="12">Tucson 14024-0371.13</strain>
    </source>
</reference>
<dbReference type="InterPro" id="IPR003598">
    <property type="entry name" value="Ig_sub2"/>
</dbReference>
<evidence type="ECO:0000256" key="5">
    <source>
        <dbReference type="ARBA" id="ARBA00023136"/>
    </source>
</evidence>
<name>B3MM88_DROAN</name>
<comment type="subcellular location">
    <subcellularLocation>
        <location evidence="1">Cell membrane</location>
    </subcellularLocation>
</comment>
<evidence type="ECO:0000256" key="6">
    <source>
        <dbReference type="ARBA" id="ARBA00023157"/>
    </source>
</evidence>
<dbReference type="SMR" id="B3MM88"/>
<keyword evidence="6" id="KW-1015">Disulfide bond</keyword>
<dbReference type="PANTHER" id="PTHR12231:SF253">
    <property type="entry name" value="DPR-INTERACTING PROTEIN ETA, ISOFORM B-RELATED"/>
    <property type="match status" value="1"/>
</dbReference>
<protein>
    <recommendedName>
        <fullName evidence="10">Ig-like domain-containing protein</fullName>
    </recommendedName>
</protein>
<proteinExistence type="predicted"/>